<sequence>MPESGPTPRRRTARRAVAAGVIALAVAASGAACTAEEPPTPEGISGLPAKGGTLTLLDEAPYFDSLDPQEVYVLNQLNLSSLIYRTLVSIKVEAGAEPQLTPDLATDLGRPSNQNRTWEFSLRHGLKWEDGQDITCEQVRHGVARSFDARNGGDAVVQGGPTYPRQVLDVDADYTGPYTQPNAEFKAVECLDDWTVRFHLKHGVGDFPYMLTLPVFSPARPLGVERESRFDRSPLANGPYKVVESRLPDPDNGVTGQLILGRNAYWDASTDPVRPAYPDRVEVKYGVDRELATQQMIAGNTDYDGAVFLGSNVPGNYIQQVLADPALYARALTGYTNSVRYLAINTSKVTELGCRQALEYAFDRRKFLSVYGGTIFGDYASTMVSPQSPAYREFDVYKGKDNPDGDLATARELWTDRCPEKLRLDHADTPQLRRAAETIVDTYGKLGIKVETRPIPADEFFPTVQQPDEQGDLTLAAWVSDWPNGSGTIPTLFHGDSIVDGSNLNLAQLDVPEINALIDQASQEPDLAKQYALWGELDERISREAPTIPISWGKAVQLMGTKVRGAVMHPQYGMAGVAALGVAG</sequence>
<dbReference type="PIRSF" id="PIRSF002741">
    <property type="entry name" value="MppA"/>
    <property type="match status" value="1"/>
</dbReference>
<dbReference type="RefSeq" id="WP_184788503.1">
    <property type="nucleotide sequence ID" value="NZ_BONT01000082.1"/>
</dbReference>
<dbReference type="AlphaFoldDB" id="A0A841FSX8"/>
<gene>
    <name evidence="3" type="ORF">HNR73_003493</name>
</gene>
<comment type="caution">
    <text evidence="3">The sequence shown here is derived from an EMBL/GenBank/DDBJ whole genome shotgun (WGS) entry which is preliminary data.</text>
</comment>
<feature type="signal peptide" evidence="1">
    <location>
        <begin position="1"/>
        <end position="34"/>
    </location>
</feature>
<dbReference type="PANTHER" id="PTHR30290:SF83">
    <property type="entry name" value="ABC TRANSPORTER SUBSTRATE-BINDING PROTEIN"/>
    <property type="match status" value="1"/>
</dbReference>
<dbReference type="InterPro" id="IPR000914">
    <property type="entry name" value="SBP_5_dom"/>
</dbReference>
<keyword evidence="1" id="KW-0732">Signal</keyword>
<evidence type="ECO:0000313" key="4">
    <source>
        <dbReference type="Proteomes" id="UP000548476"/>
    </source>
</evidence>
<dbReference type="Proteomes" id="UP000548476">
    <property type="component" value="Unassembled WGS sequence"/>
</dbReference>
<reference evidence="3 4" key="1">
    <citation type="submission" date="2020-08" db="EMBL/GenBank/DDBJ databases">
        <title>Genomic Encyclopedia of Type Strains, Phase IV (KMG-IV): sequencing the most valuable type-strain genomes for metagenomic binning, comparative biology and taxonomic classification.</title>
        <authorList>
            <person name="Goeker M."/>
        </authorList>
    </citation>
    <scope>NUCLEOTIDE SEQUENCE [LARGE SCALE GENOMIC DNA]</scope>
    <source>
        <strain evidence="3 4">YIM 65646</strain>
    </source>
</reference>
<dbReference type="Gene3D" id="3.40.190.10">
    <property type="entry name" value="Periplasmic binding protein-like II"/>
    <property type="match status" value="1"/>
</dbReference>
<dbReference type="Gene3D" id="3.10.105.10">
    <property type="entry name" value="Dipeptide-binding Protein, Domain 3"/>
    <property type="match status" value="1"/>
</dbReference>
<dbReference type="CDD" id="cd08506">
    <property type="entry name" value="PBP2_clavulanate_OppA2"/>
    <property type="match status" value="1"/>
</dbReference>
<name>A0A841FSX8_9ACTN</name>
<evidence type="ECO:0000313" key="3">
    <source>
        <dbReference type="EMBL" id="MBB6035629.1"/>
    </source>
</evidence>
<accession>A0A841FSX8</accession>
<dbReference type="InterPro" id="IPR030678">
    <property type="entry name" value="Peptide/Ni-bd"/>
</dbReference>
<dbReference type="SUPFAM" id="SSF53850">
    <property type="entry name" value="Periplasmic binding protein-like II"/>
    <property type="match status" value="1"/>
</dbReference>
<proteinExistence type="predicted"/>
<dbReference type="GO" id="GO:0042597">
    <property type="term" value="C:periplasmic space"/>
    <property type="evidence" value="ECO:0007669"/>
    <property type="project" value="UniProtKB-ARBA"/>
</dbReference>
<keyword evidence="4" id="KW-1185">Reference proteome</keyword>
<dbReference type="GO" id="GO:0043190">
    <property type="term" value="C:ATP-binding cassette (ABC) transporter complex"/>
    <property type="evidence" value="ECO:0007669"/>
    <property type="project" value="InterPro"/>
</dbReference>
<feature type="domain" description="Solute-binding protein family 5" evidence="2">
    <location>
        <begin position="100"/>
        <end position="496"/>
    </location>
</feature>
<feature type="chain" id="PRO_5032810551" evidence="1">
    <location>
        <begin position="35"/>
        <end position="584"/>
    </location>
</feature>
<dbReference type="EMBL" id="JACHGT010000007">
    <property type="protein sequence ID" value="MBB6035629.1"/>
    <property type="molecule type" value="Genomic_DNA"/>
</dbReference>
<dbReference type="Pfam" id="PF00496">
    <property type="entry name" value="SBP_bac_5"/>
    <property type="match status" value="1"/>
</dbReference>
<dbReference type="GO" id="GO:1904680">
    <property type="term" value="F:peptide transmembrane transporter activity"/>
    <property type="evidence" value="ECO:0007669"/>
    <property type="project" value="TreeGrafter"/>
</dbReference>
<protein>
    <submittedName>
        <fullName evidence="3">Peptide/nickel transport system substrate-binding protein</fullName>
    </submittedName>
</protein>
<dbReference type="InterPro" id="IPR039424">
    <property type="entry name" value="SBP_5"/>
</dbReference>
<evidence type="ECO:0000256" key="1">
    <source>
        <dbReference type="SAM" id="SignalP"/>
    </source>
</evidence>
<organism evidence="3 4">
    <name type="scientific">Phytomonospora endophytica</name>
    <dbReference type="NCBI Taxonomy" id="714109"/>
    <lineage>
        <taxon>Bacteria</taxon>
        <taxon>Bacillati</taxon>
        <taxon>Actinomycetota</taxon>
        <taxon>Actinomycetes</taxon>
        <taxon>Micromonosporales</taxon>
        <taxon>Micromonosporaceae</taxon>
        <taxon>Phytomonospora</taxon>
    </lineage>
</organism>
<dbReference type="PANTHER" id="PTHR30290">
    <property type="entry name" value="PERIPLASMIC BINDING COMPONENT OF ABC TRANSPORTER"/>
    <property type="match status" value="1"/>
</dbReference>
<dbReference type="GO" id="GO:0015833">
    <property type="term" value="P:peptide transport"/>
    <property type="evidence" value="ECO:0007669"/>
    <property type="project" value="TreeGrafter"/>
</dbReference>
<evidence type="ECO:0000259" key="2">
    <source>
        <dbReference type="Pfam" id="PF00496"/>
    </source>
</evidence>